<dbReference type="Proteomes" id="UP000027361">
    <property type="component" value="Unassembled WGS sequence"/>
</dbReference>
<dbReference type="InterPro" id="IPR016181">
    <property type="entry name" value="Acyl_CoA_acyltransferase"/>
</dbReference>
<dbReference type="GeneID" id="25265467"/>
<dbReference type="InterPro" id="IPR051908">
    <property type="entry name" value="Ribosomal_N-acetyltransferase"/>
</dbReference>
<dbReference type="PROSITE" id="PS51186">
    <property type="entry name" value="GNAT"/>
    <property type="match status" value="1"/>
</dbReference>
<sequence>MNDHWTYLPYHRPSSRAEFDAWLQERRATRPDPFIYAIVDSHGEAQGIIAYLNGSPKNGSIETGHVLFGPNLQHTKLATEAQCALAKHAFEDLGYKRLEWKCDSLNVHSKRAAERLGYSYEGLFRSHWIYKGRGRDTIWLAMVDYDWPVIKRGFETWLAPENFDKHSRQVRNLEACRKQAVTDMKANENAP</sequence>
<dbReference type="GO" id="GO:0008999">
    <property type="term" value="F:protein-N-terminal-alanine acetyltransferase activity"/>
    <property type="evidence" value="ECO:0007669"/>
    <property type="project" value="TreeGrafter"/>
</dbReference>
<evidence type="ECO:0000313" key="2">
    <source>
        <dbReference type="EMBL" id="KDN36326.1"/>
    </source>
</evidence>
<dbReference type="PANTHER" id="PTHR43441">
    <property type="entry name" value="RIBOSOMAL-PROTEIN-SERINE ACETYLTRANSFERASE"/>
    <property type="match status" value="1"/>
</dbReference>
<dbReference type="RefSeq" id="XP_013240020.1">
    <property type="nucleotide sequence ID" value="XM_013384566.1"/>
</dbReference>
<dbReference type="InterPro" id="IPR000182">
    <property type="entry name" value="GNAT_dom"/>
</dbReference>
<evidence type="ECO:0000313" key="3">
    <source>
        <dbReference type="Proteomes" id="UP000027361"/>
    </source>
</evidence>
<dbReference type="AlphaFoldDB" id="A0A066V4H3"/>
<dbReference type="Gene3D" id="3.40.630.30">
    <property type="match status" value="1"/>
</dbReference>
<dbReference type="PANTHER" id="PTHR43441:SF2">
    <property type="entry name" value="FAMILY ACETYLTRANSFERASE, PUTATIVE (AFU_ORTHOLOGUE AFUA_7G00850)-RELATED"/>
    <property type="match status" value="1"/>
</dbReference>
<dbReference type="OrthoDB" id="41238at2759"/>
<comment type="caution">
    <text evidence="2">The sequence shown here is derived from an EMBL/GenBank/DDBJ whole genome shotgun (WGS) entry which is preliminary data.</text>
</comment>
<dbReference type="InParanoid" id="A0A066V4H3"/>
<dbReference type="EMBL" id="JMSN01000172">
    <property type="protein sequence ID" value="KDN36326.1"/>
    <property type="molecule type" value="Genomic_DNA"/>
</dbReference>
<proteinExistence type="predicted"/>
<gene>
    <name evidence="2" type="ORF">K437DRAFT_260150</name>
</gene>
<evidence type="ECO:0000259" key="1">
    <source>
        <dbReference type="PROSITE" id="PS51186"/>
    </source>
</evidence>
<keyword evidence="3" id="KW-1185">Reference proteome</keyword>
<feature type="domain" description="N-acetyltransferase" evidence="1">
    <location>
        <begin position="1"/>
        <end position="136"/>
    </location>
</feature>
<keyword evidence="2" id="KW-0808">Transferase</keyword>
<keyword evidence="2" id="KW-0012">Acyltransferase</keyword>
<dbReference type="GO" id="GO:1990189">
    <property type="term" value="F:protein N-terminal-serine acetyltransferase activity"/>
    <property type="evidence" value="ECO:0007669"/>
    <property type="project" value="TreeGrafter"/>
</dbReference>
<accession>A0A066V4H3</accession>
<name>A0A066V4H3_TILAU</name>
<dbReference type="Pfam" id="PF13302">
    <property type="entry name" value="Acetyltransf_3"/>
    <property type="match status" value="1"/>
</dbReference>
<reference evidence="2 3" key="1">
    <citation type="submission" date="2014-05" db="EMBL/GenBank/DDBJ databases">
        <title>Draft genome sequence of a rare smut relative, Tilletiaria anomala UBC 951.</title>
        <authorList>
            <consortium name="DOE Joint Genome Institute"/>
            <person name="Toome M."/>
            <person name="Kuo A."/>
            <person name="Henrissat B."/>
            <person name="Lipzen A."/>
            <person name="Tritt A."/>
            <person name="Yoshinaga Y."/>
            <person name="Zane M."/>
            <person name="Barry K."/>
            <person name="Grigoriev I.V."/>
            <person name="Spatafora J.W."/>
            <person name="Aimea M.C."/>
        </authorList>
    </citation>
    <scope>NUCLEOTIDE SEQUENCE [LARGE SCALE GENOMIC DNA]</scope>
    <source>
        <strain evidence="2 3">UBC 951</strain>
    </source>
</reference>
<dbReference type="HOGENOM" id="CLU_013985_1_2_1"/>
<protein>
    <submittedName>
        <fullName evidence="2">Acyl-CoA N-acyltransferase</fullName>
    </submittedName>
</protein>
<organism evidence="2 3">
    <name type="scientific">Tilletiaria anomala (strain ATCC 24038 / CBS 436.72 / UBC 951)</name>
    <dbReference type="NCBI Taxonomy" id="1037660"/>
    <lineage>
        <taxon>Eukaryota</taxon>
        <taxon>Fungi</taxon>
        <taxon>Dikarya</taxon>
        <taxon>Basidiomycota</taxon>
        <taxon>Ustilaginomycotina</taxon>
        <taxon>Exobasidiomycetes</taxon>
        <taxon>Georgefischeriales</taxon>
        <taxon>Tilletiariaceae</taxon>
        <taxon>Tilletiaria</taxon>
    </lineage>
</organism>
<dbReference type="SUPFAM" id="SSF55729">
    <property type="entry name" value="Acyl-CoA N-acyltransferases (Nat)"/>
    <property type="match status" value="1"/>
</dbReference>